<comment type="caution">
    <text evidence="3">The sequence shown here is derived from an EMBL/GenBank/DDBJ whole genome shotgun (WGS) entry which is preliminary data.</text>
</comment>
<reference evidence="4" key="1">
    <citation type="journal article" date="2019" name="Int. J. Syst. Evol. Microbiol.">
        <title>The Global Catalogue of Microorganisms (GCM) 10K type strain sequencing project: providing services to taxonomists for standard genome sequencing and annotation.</title>
        <authorList>
            <consortium name="The Broad Institute Genomics Platform"/>
            <consortium name="The Broad Institute Genome Sequencing Center for Infectious Disease"/>
            <person name="Wu L."/>
            <person name="Ma J."/>
        </authorList>
    </citation>
    <scope>NUCLEOTIDE SEQUENCE [LARGE SCALE GENOMIC DNA]</scope>
    <source>
        <strain evidence="4">JCM 4524</strain>
    </source>
</reference>
<accession>A0ABP6DLT2</accession>
<sequence>MLSPVFEVVGMNPGRNEERILAELERRLVHDDPALAATMATLNQQFHNEPDEPDGQPPGGHDADTAQRRRWVTAVAAFTAIAALGLLLTAVLNSNPRQNDNDTVPTRGLAPAVSVHTERRSPRRTAARRRRPGHATQGPSAAPPTAHFKEPVSGSVPAEPRPPVQGHPRRQGRVAGPGGLQPPVREGARARHPAHSRGRQ</sequence>
<feature type="compositionally biased region" description="Basic residues" evidence="1">
    <location>
        <begin position="121"/>
        <end position="133"/>
    </location>
</feature>
<organism evidence="3 4">
    <name type="scientific">Streptomyces vastus</name>
    <dbReference type="NCBI Taxonomy" id="285451"/>
    <lineage>
        <taxon>Bacteria</taxon>
        <taxon>Bacillati</taxon>
        <taxon>Actinomycetota</taxon>
        <taxon>Actinomycetes</taxon>
        <taxon>Kitasatosporales</taxon>
        <taxon>Streptomycetaceae</taxon>
        <taxon>Streptomyces</taxon>
    </lineage>
</organism>
<keyword evidence="2" id="KW-1133">Transmembrane helix</keyword>
<feature type="region of interest" description="Disordered" evidence="1">
    <location>
        <begin position="96"/>
        <end position="200"/>
    </location>
</feature>
<proteinExistence type="predicted"/>
<protein>
    <recommendedName>
        <fullName evidence="5">DUF3040 domain-containing protein</fullName>
    </recommendedName>
</protein>
<feature type="compositionally biased region" description="Basic residues" evidence="1">
    <location>
        <begin position="190"/>
        <end position="200"/>
    </location>
</feature>
<feature type="transmembrane region" description="Helical" evidence="2">
    <location>
        <begin position="71"/>
        <end position="92"/>
    </location>
</feature>
<dbReference type="InterPro" id="IPR021401">
    <property type="entry name" value="DUF3040"/>
</dbReference>
<keyword evidence="2" id="KW-0472">Membrane</keyword>
<dbReference type="EMBL" id="BAAASJ010000067">
    <property type="protein sequence ID" value="GAA2646768.1"/>
    <property type="molecule type" value="Genomic_DNA"/>
</dbReference>
<keyword evidence="2" id="KW-0812">Transmembrane</keyword>
<keyword evidence="4" id="KW-1185">Reference proteome</keyword>
<evidence type="ECO:0000256" key="2">
    <source>
        <dbReference type="SAM" id="Phobius"/>
    </source>
</evidence>
<evidence type="ECO:0000256" key="1">
    <source>
        <dbReference type="SAM" id="MobiDB-lite"/>
    </source>
</evidence>
<dbReference type="Pfam" id="PF11239">
    <property type="entry name" value="DUF3040"/>
    <property type="match status" value="1"/>
</dbReference>
<evidence type="ECO:0000313" key="4">
    <source>
        <dbReference type="Proteomes" id="UP001500151"/>
    </source>
</evidence>
<dbReference type="Proteomes" id="UP001500151">
    <property type="component" value="Unassembled WGS sequence"/>
</dbReference>
<evidence type="ECO:0008006" key="5">
    <source>
        <dbReference type="Google" id="ProtNLM"/>
    </source>
</evidence>
<gene>
    <name evidence="3" type="ORF">GCM10010307_52620</name>
</gene>
<name>A0ABP6DLT2_9ACTN</name>
<evidence type="ECO:0000313" key="3">
    <source>
        <dbReference type="EMBL" id="GAA2646768.1"/>
    </source>
</evidence>